<evidence type="ECO:0000313" key="3">
    <source>
        <dbReference type="Proteomes" id="UP001261624"/>
    </source>
</evidence>
<protein>
    <submittedName>
        <fullName evidence="2">MBG domain-containing protein</fullName>
    </submittedName>
</protein>
<comment type="caution">
    <text evidence="2">The sequence shown here is derived from an EMBL/GenBank/DDBJ whole genome shotgun (WGS) entry which is preliminary data.</text>
</comment>
<proteinExistence type="predicted"/>
<reference evidence="2 3" key="1">
    <citation type="submission" date="2023-09" db="EMBL/GenBank/DDBJ databases">
        <authorList>
            <person name="Rey-Velasco X."/>
        </authorList>
    </citation>
    <scope>NUCLEOTIDE SEQUENCE [LARGE SCALE GENOMIC DNA]</scope>
    <source>
        <strain evidence="2 3">F188</strain>
    </source>
</reference>
<gene>
    <name evidence="2" type="ORF">RM549_19450</name>
</gene>
<evidence type="ECO:0000259" key="1">
    <source>
        <dbReference type="Pfam" id="PF18887"/>
    </source>
</evidence>
<feature type="non-terminal residue" evidence="2">
    <location>
        <position position="99"/>
    </location>
</feature>
<sequence>FTYDGTAKNVSASLNHSETALTYAPQQGFTNAGTYEVTISSEETDNYLSASKEVSLEIENAEITGVAFAGDNFTYDGTPQSIFVTGLPEGATVKYADNG</sequence>
<feature type="non-terminal residue" evidence="2">
    <location>
        <position position="1"/>
    </location>
</feature>
<organism evidence="2 3">
    <name type="scientific">Autumnicola patrickiae</name>
    <dbReference type="NCBI Taxonomy" id="3075591"/>
    <lineage>
        <taxon>Bacteria</taxon>
        <taxon>Pseudomonadati</taxon>
        <taxon>Bacteroidota</taxon>
        <taxon>Flavobacteriia</taxon>
        <taxon>Flavobacteriales</taxon>
        <taxon>Flavobacteriaceae</taxon>
        <taxon>Autumnicola</taxon>
    </lineage>
</organism>
<dbReference type="Gene3D" id="2.60.40.2060">
    <property type="match status" value="1"/>
</dbReference>
<dbReference type="RefSeq" id="WP_311687784.1">
    <property type="nucleotide sequence ID" value="NZ_JAVRHM010000086.1"/>
</dbReference>
<dbReference type="EMBL" id="JAVRHM010000086">
    <property type="protein sequence ID" value="MDT0691971.1"/>
    <property type="molecule type" value="Genomic_DNA"/>
</dbReference>
<feature type="domain" description="MBG" evidence="1">
    <location>
        <begin position="2"/>
        <end position="61"/>
    </location>
</feature>
<dbReference type="Proteomes" id="UP001261624">
    <property type="component" value="Unassembled WGS sequence"/>
</dbReference>
<name>A0ABU3E7K7_9FLAO</name>
<keyword evidence="3" id="KW-1185">Reference proteome</keyword>
<evidence type="ECO:0000313" key="2">
    <source>
        <dbReference type="EMBL" id="MDT0691971.1"/>
    </source>
</evidence>
<dbReference type="Pfam" id="PF18887">
    <property type="entry name" value="MBG_3"/>
    <property type="match status" value="1"/>
</dbReference>
<accession>A0ABU3E7K7</accession>
<dbReference type="InterPro" id="IPR043772">
    <property type="entry name" value="MBG_3"/>
</dbReference>